<feature type="transmembrane region" description="Helical" evidence="2">
    <location>
        <begin position="24"/>
        <end position="44"/>
    </location>
</feature>
<dbReference type="RefSeq" id="WP_103263086.1">
    <property type="nucleotide sequence ID" value="NZ_PPEL01000059.1"/>
</dbReference>
<evidence type="ECO:0000256" key="2">
    <source>
        <dbReference type="SAM" id="Phobius"/>
    </source>
</evidence>
<keyword evidence="2" id="KW-0472">Membrane</keyword>
<comment type="caution">
    <text evidence="3">The sequence shown here is derived from an EMBL/GenBank/DDBJ whole genome shotgun (WGS) entry which is preliminary data.</text>
</comment>
<name>A0A2K2U3J9_9ACTN</name>
<dbReference type="NCBIfam" id="NF038353">
    <property type="entry name" value="FxLYD_dom"/>
    <property type="match status" value="1"/>
</dbReference>
<organism evidence="3 4">
    <name type="scientific">Rubneribacter badeniensis</name>
    <dbReference type="NCBI Taxonomy" id="2070688"/>
    <lineage>
        <taxon>Bacteria</taxon>
        <taxon>Bacillati</taxon>
        <taxon>Actinomycetota</taxon>
        <taxon>Coriobacteriia</taxon>
        <taxon>Eggerthellales</taxon>
        <taxon>Eggerthellaceae</taxon>
        <taxon>Rubneribacter</taxon>
    </lineage>
</organism>
<dbReference type="EMBL" id="PPEL01000059">
    <property type="protein sequence ID" value="PNV64906.1"/>
    <property type="molecule type" value="Genomic_DNA"/>
</dbReference>
<feature type="transmembrane region" description="Helical" evidence="2">
    <location>
        <begin position="50"/>
        <end position="68"/>
    </location>
</feature>
<evidence type="ECO:0000256" key="1">
    <source>
        <dbReference type="SAM" id="MobiDB-lite"/>
    </source>
</evidence>
<proteinExistence type="predicted"/>
<evidence type="ECO:0000313" key="3">
    <source>
        <dbReference type="EMBL" id="PNV64906.1"/>
    </source>
</evidence>
<gene>
    <name evidence="3" type="ORF">C2L80_09375</name>
</gene>
<protein>
    <recommendedName>
        <fullName evidence="5">DUF4190 domain-containing protein</fullName>
    </recommendedName>
</protein>
<keyword evidence="4" id="KW-1185">Reference proteome</keyword>
<dbReference type="Proteomes" id="UP000236488">
    <property type="component" value="Unassembled WGS sequence"/>
</dbReference>
<evidence type="ECO:0000313" key="4">
    <source>
        <dbReference type="Proteomes" id="UP000236488"/>
    </source>
</evidence>
<dbReference type="AlphaFoldDB" id="A0A2K2U3J9"/>
<feature type="region of interest" description="Disordered" evidence="1">
    <location>
        <begin position="1"/>
        <end position="20"/>
    </location>
</feature>
<keyword evidence="2" id="KW-0812">Transmembrane</keyword>
<feature type="transmembrane region" description="Helical" evidence="2">
    <location>
        <begin position="80"/>
        <end position="102"/>
    </location>
</feature>
<dbReference type="InterPro" id="IPR047676">
    <property type="entry name" value="FxLYD_dom"/>
</dbReference>
<keyword evidence="2" id="KW-1133">Transmembrane helix</keyword>
<sequence>MQQNQNPAGWEAPVASRPDEGRPVSAMAVTSLVLGIVALLVSVVPIVNSFSILAGLLGVIFGIVGIAASSKGAKKGRGMAVVGLAVCAVSVLVSLASCGAFVNAVDESTNVVTTEDGSSVEADSETDAGQDAAPDAGKYEIADEQMVDKGFGMYAVTGTLTNTSGKDFGYLQVNYVLKDASGTQVGTAWANTNNLSDGVSWKFEALASVSGDEAPASFELADVTGF</sequence>
<evidence type="ECO:0008006" key="5">
    <source>
        <dbReference type="Google" id="ProtNLM"/>
    </source>
</evidence>
<reference evidence="3 4" key="1">
    <citation type="journal article" date="2018" name="Int. J. Syst. Evol. Microbiol.">
        <title>Rubneribacter badeniensis gen. nov., sp. nov. and Enteroscipio rubneri gen. nov., sp. nov., new members of the Eggerthellaceae isolated from human faeces.</title>
        <authorList>
            <person name="Danylec N."/>
            <person name="Gobl A."/>
            <person name="Stoll D.A."/>
            <person name="Hetzer B."/>
            <person name="Kulling S.E."/>
            <person name="Huch M."/>
        </authorList>
    </citation>
    <scope>NUCLEOTIDE SEQUENCE [LARGE SCALE GENOMIC DNA]</scope>
    <source>
        <strain evidence="3 4">ResAG-85</strain>
    </source>
</reference>
<accession>A0A2K2U3J9</accession>